<comment type="subcellular location">
    <subcellularLocation>
        <location evidence="1">Membrane</location>
        <topology evidence="1">Multi-pass membrane protein</topology>
    </subcellularLocation>
</comment>
<dbReference type="SUPFAM" id="SSF103473">
    <property type="entry name" value="MFS general substrate transporter"/>
    <property type="match status" value="1"/>
</dbReference>
<dbReference type="Proteomes" id="UP000094801">
    <property type="component" value="Unassembled WGS sequence"/>
</dbReference>
<dbReference type="Gene3D" id="1.20.1250.20">
    <property type="entry name" value="MFS general substrate transporter like domains"/>
    <property type="match status" value="2"/>
</dbReference>
<dbReference type="InterPro" id="IPR036259">
    <property type="entry name" value="MFS_trans_sf"/>
</dbReference>
<dbReference type="InterPro" id="IPR011701">
    <property type="entry name" value="MFS"/>
</dbReference>
<evidence type="ECO:0000256" key="4">
    <source>
        <dbReference type="SAM" id="Phobius"/>
    </source>
</evidence>
<feature type="transmembrane region" description="Helical" evidence="4">
    <location>
        <begin position="448"/>
        <end position="465"/>
    </location>
</feature>
<feature type="transmembrane region" description="Helical" evidence="4">
    <location>
        <begin position="510"/>
        <end position="529"/>
    </location>
</feature>
<feature type="transmembrane region" description="Helical" evidence="4">
    <location>
        <begin position="241"/>
        <end position="259"/>
    </location>
</feature>
<dbReference type="EMBL" id="KV453849">
    <property type="protein sequence ID" value="ODV86742.1"/>
    <property type="molecule type" value="Genomic_DNA"/>
</dbReference>
<dbReference type="GO" id="GO:0016020">
    <property type="term" value="C:membrane"/>
    <property type="evidence" value="ECO:0007669"/>
    <property type="project" value="UniProtKB-SubCell"/>
</dbReference>
<comment type="similarity">
    <text evidence="2">Belongs to the major facilitator superfamily. Monocarboxylate porter (TC 2.A.1.13) family.</text>
</comment>
<organism evidence="5 6">
    <name type="scientific">[Candida] arabinofermentans NRRL YB-2248</name>
    <dbReference type="NCBI Taxonomy" id="983967"/>
    <lineage>
        <taxon>Eukaryota</taxon>
        <taxon>Fungi</taxon>
        <taxon>Dikarya</taxon>
        <taxon>Ascomycota</taxon>
        <taxon>Saccharomycotina</taxon>
        <taxon>Pichiomycetes</taxon>
        <taxon>Pichiales</taxon>
        <taxon>Pichiaceae</taxon>
        <taxon>Ogataea</taxon>
        <taxon>Ogataea/Candida clade</taxon>
    </lineage>
</organism>
<accession>A0A1E4T4T9</accession>
<feature type="region of interest" description="Disordered" evidence="3">
    <location>
        <begin position="24"/>
        <end position="47"/>
    </location>
</feature>
<reference evidence="6" key="1">
    <citation type="submission" date="2016-04" db="EMBL/GenBank/DDBJ databases">
        <title>Comparative genomics of biotechnologically important yeasts.</title>
        <authorList>
            <consortium name="DOE Joint Genome Institute"/>
            <person name="Riley R."/>
            <person name="Haridas S."/>
            <person name="Wolfe K.H."/>
            <person name="Lopes M.R."/>
            <person name="Hittinger C.T."/>
            <person name="Goker M."/>
            <person name="Salamov A."/>
            <person name="Wisecaver J."/>
            <person name="Long T.M."/>
            <person name="Aerts A.L."/>
            <person name="Barry K."/>
            <person name="Choi C."/>
            <person name="Clum A."/>
            <person name="Coughlan A.Y."/>
            <person name="Deshpande S."/>
            <person name="Douglass A.P."/>
            <person name="Hanson S.J."/>
            <person name="Klenk H.-P."/>
            <person name="Labutti K."/>
            <person name="Lapidus A."/>
            <person name="Lindquist E."/>
            <person name="Lipzen A."/>
            <person name="Meier-Kolthoff J.P."/>
            <person name="Ohm R.A."/>
            <person name="Otillar R.P."/>
            <person name="Pangilinan J."/>
            <person name="Peng Y."/>
            <person name="Rokas A."/>
            <person name="Rosa C.A."/>
            <person name="Scheuner C."/>
            <person name="Sibirny A.A."/>
            <person name="Slot J.C."/>
            <person name="Stielow J.B."/>
            <person name="Sun H."/>
            <person name="Kurtzman C.P."/>
            <person name="Blackwell M."/>
            <person name="Grigoriev I.V."/>
            <person name="Jeffries T.W."/>
        </authorList>
    </citation>
    <scope>NUCLEOTIDE SEQUENCE [LARGE SCALE GENOMIC DNA]</scope>
    <source>
        <strain evidence="6">NRRL YB-2248</strain>
    </source>
</reference>
<dbReference type="GO" id="GO:0022857">
    <property type="term" value="F:transmembrane transporter activity"/>
    <property type="evidence" value="ECO:0007669"/>
    <property type="project" value="InterPro"/>
</dbReference>
<feature type="region of interest" description="Disordered" evidence="3">
    <location>
        <begin position="123"/>
        <end position="146"/>
    </location>
</feature>
<feature type="transmembrane region" description="Helical" evidence="4">
    <location>
        <begin position="541"/>
        <end position="559"/>
    </location>
</feature>
<dbReference type="InterPro" id="IPR050327">
    <property type="entry name" value="Proton-linked_MCT"/>
</dbReference>
<proteinExistence type="inferred from homology"/>
<evidence type="ECO:0000313" key="5">
    <source>
        <dbReference type="EMBL" id="ODV86742.1"/>
    </source>
</evidence>
<feature type="transmembrane region" description="Helical" evidence="4">
    <location>
        <begin position="385"/>
        <end position="412"/>
    </location>
</feature>
<keyword evidence="4" id="KW-1133">Transmembrane helix</keyword>
<sequence length="623" mass="68564">MSGTEDSSDLISLDSGVESISNSLNLGPQQIRSPLNAAQKTSRSNSVLSRMLTETSVNSTQTISRLNSISQTVSKNLKEIVLQVKDDNLQTNLENAELRRTRVGRVRTNLDLSDAIKIATNKSLQPPSSNLEPEKLTSEEGQSENENIESAILEDTEDDNLPPVDTGYAWVVVVAEFLLLFSTWGCNGSYGVFLSYWSNNKTFKGATSVDYALVGSLVLSLAQGLAPVIQVASAIFGMKEVMCLGIVLQNGGYLLSSFATKTWQLYLTSGLLVGLGFACLFNPAIVVLTEWFDKKRGLASGIVVSASGVGGVVFALSSQRLIKTTGSYRWALRMIAIIACVLNIILTIIIKPRVPKPKLKSWHEIKTRVNILFDMRVLKQPQVHLIALWFTLVVTCYVMALFTLSSYCLFIGLSQDQGSHITAIFNGCQAIGRCMIGLSADYVGRVNLSFFLTFVMVVLLFAMWINASTFIVILFYAILSGLTFGVASTLNQPVMADAVIPELFPSAWSYENLMVGCFCLFAEVATLKLRDLKASMPFLKPQVFSGSFGAGGFIFVSVLREWKIKKIIQSRLEKTEDELAKANAGDDSQIERELLYSRRNAYNLLLKGGLVGYFKRLFYPIKV</sequence>
<dbReference type="OrthoDB" id="6499973at2759"/>
<dbReference type="Pfam" id="PF07690">
    <property type="entry name" value="MFS_1"/>
    <property type="match status" value="1"/>
</dbReference>
<keyword evidence="6" id="KW-1185">Reference proteome</keyword>
<feature type="transmembrane region" description="Helical" evidence="4">
    <location>
        <begin position="471"/>
        <end position="490"/>
    </location>
</feature>
<feature type="transmembrane region" description="Helical" evidence="4">
    <location>
        <begin position="265"/>
        <end position="286"/>
    </location>
</feature>
<keyword evidence="4" id="KW-0812">Transmembrane</keyword>
<dbReference type="PANTHER" id="PTHR11360">
    <property type="entry name" value="MONOCARBOXYLATE TRANSPORTER"/>
    <property type="match status" value="1"/>
</dbReference>
<evidence type="ECO:0000256" key="2">
    <source>
        <dbReference type="ARBA" id="ARBA00006727"/>
    </source>
</evidence>
<protein>
    <recommendedName>
        <fullName evidence="7">Major facilitator superfamily (MFS) profile domain-containing protein</fullName>
    </recommendedName>
</protein>
<dbReference type="AlphaFoldDB" id="A0A1E4T4T9"/>
<evidence type="ECO:0000313" key="6">
    <source>
        <dbReference type="Proteomes" id="UP000094801"/>
    </source>
</evidence>
<name>A0A1E4T4T9_9ASCO</name>
<feature type="transmembrane region" description="Helical" evidence="4">
    <location>
        <begin position="298"/>
        <end position="318"/>
    </location>
</feature>
<feature type="transmembrane region" description="Helical" evidence="4">
    <location>
        <begin position="330"/>
        <end position="350"/>
    </location>
</feature>
<evidence type="ECO:0008006" key="7">
    <source>
        <dbReference type="Google" id="ProtNLM"/>
    </source>
</evidence>
<dbReference type="CDD" id="cd17352">
    <property type="entry name" value="MFS_MCT_SLC16"/>
    <property type="match status" value="1"/>
</dbReference>
<keyword evidence="4" id="KW-0472">Membrane</keyword>
<feature type="transmembrane region" description="Helical" evidence="4">
    <location>
        <begin position="168"/>
        <end position="191"/>
    </location>
</feature>
<evidence type="ECO:0000256" key="1">
    <source>
        <dbReference type="ARBA" id="ARBA00004141"/>
    </source>
</evidence>
<feature type="transmembrane region" description="Helical" evidence="4">
    <location>
        <begin position="211"/>
        <end position="229"/>
    </location>
</feature>
<evidence type="ECO:0000256" key="3">
    <source>
        <dbReference type="SAM" id="MobiDB-lite"/>
    </source>
</evidence>
<dbReference type="PANTHER" id="PTHR11360:SF315">
    <property type="entry name" value="TRANSPORTER MCH2-RELATED"/>
    <property type="match status" value="1"/>
</dbReference>
<gene>
    <name evidence="5" type="ORF">CANARDRAFT_27144</name>
</gene>